<dbReference type="Proteomes" id="UP000532373">
    <property type="component" value="Unassembled WGS sequence"/>
</dbReference>
<feature type="region of interest" description="Disordered" evidence="1">
    <location>
        <begin position="69"/>
        <end position="103"/>
    </location>
</feature>
<comment type="caution">
    <text evidence="3">The sequence shown here is derived from an EMBL/GenBank/DDBJ whole genome shotgun (WGS) entry which is preliminary data.</text>
</comment>
<feature type="chain" id="PRO_5034383659" evidence="2">
    <location>
        <begin position="21"/>
        <end position="164"/>
    </location>
</feature>
<name>A0A8E1WL81_9HYPH</name>
<dbReference type="EMBL" id="JACHGI010000014">
    <property type="protein sequence ID" value="MBB6469167.1"/>
    <property type="molecule type" value="Genomic_DNA"/>
</dbReference>
<accession>A0A8E1WL81</accession>
<dbReference type="RefSeq" id="WP_184772300.1">
    <property type="nucleotide sequence ID" value="NZ_JACHGI010000014.1"/>
</dbReference>
<evidence type="ECO:0000256" key="2">
    <source>
        <dbReference type="SAM" id="SignalP"/>
    </source>
</evidence>
<dbReference type="AlphaFoldDB" id="A0A8E1WL81"/>
<gene>
    <name evidence="3" type="ORF">HNQ96_005056</name>
</gene>
<sequence>MMKRWIVAFGLAAASSFPCAALASEWGCKILLCASSSDPSWRGVPACHAPMYKLISAMKQPGFSWPTCPEAGTGRPGHEQFEDCPSGWVATTSPNSDRRSSRKSHCAREINLCGEGRRARSGRDGESCTRTEVVARGLRQDPYYFDINDDTDGSVSRHWFSLTK</sequence>
<proteinExistence type="predicted"/>
<protein>
    <submittedName>
        <fullName evidence="3">Uncharacterized protein</fullName>
    </submittedName>
</protein>
<feature type="signal peptide" evidence="2">
    <location>
        <begin position="1"/>
        <end position="20"/>
    </location>
</feature>
<evidence type="ECO:0000313" key="4">
    <source>
        <dbReference type="Proteomes" id="UP000532373"/>
    </source>
</evidence>
<organism evidence="3 4">
    <name type="scientific">Aminobacter carboxidus</name>
    <dbReference type="NCBI Taxonomy" id="376165"/>
    <lineage>
        <taxon>Bacteria</taxon>
        <taxon>Pseudomonadati</taxon>
        <taxon>Pseudomonadota</taxon>
        <taxon>Alphaproteobacteria</taxon>
        <taxon>Hyphomicrobiales</taxon>
        <taxon>Phyllobacteriaceae</taxon>
        <taxon>Aminobacter</taxon>
    </lineage>
</organism>
<keyword evidence="2" id="KW-0732">Signal</keyword>
<evidence type="ECO:0000313" key="3">
    <source>
        <dbReference type="EMBL" id="MBB6469167.1"/>
    </source>
</evidence>
<reference evidence="3 4" key="1">
    <citation type="submission" date="2020-08" db="EMBL/GenBank/DDBJ databases">
        <title>Genomic Encyclopedia of Type Strains, Phase IV (KMG-IV): sequencing the most valuable type-strain genomes for metagenomic binning, comparative biology and taxonomic classification.</title>
        <authorList>
            <person name="Goeker M."/>
        </authorList>
    </citation>
    <scope>NUCLEOTIDE SEQUENCE [LARGE SCALE GENOMIC DNA]</scope>
    <source>
        <strain evidence="3 4">DSM 17454</strain>
    </source>
</reference>
<evidence type="ECO:0000256" key="1">
    <source>
        <dbReference type="SAM" id="MobiDB-lite"/>
    </source>
</evidence>